<evidence type="ECO:0000313" key="3">
    <source>
        <dbReference type="Proteomes" id="UP001371456"/>
    </source>
</evidence>
<evidence type="ECO:0000256" key="1">
    <source>
        <dbReference type="SAM" id="MobiDB-lite"/>
    </source>
</evidence>
<dbReference type="Proteomes" id="UP001371456">
    <property type="component" value="Unassembled WGS sequence"/>
</dbReference>
<organism evidence="2 3">
    <name type="scientific">Solanum bulbocastanum</name>
    <name type="common">Wild potato</name>
    <dbReference type="NCBI Taxonomy" id="147425"/>
    <lineage>
        <taxon>Eukaryota</taxon>
        <taxon>Viridiplantae</taxon>
        <taxon>Streptophyta</taxon>
        <taxon>Embryophyta</taxon>
        <taxon>Tracheophyta</taxon>
        <taxon>Spermatophyta</taxon>
        <taxon>Magnoliopsida</taxon>
        <taxon>eudicotyledons</taxon>
        <taxon>Gunneridae</taxon>
        <taxon>Pentapetalae</taxon>
        <taxon>asterids</taxon>
        <taxon>lamiids</taxon>
        <taxon>Solanales</taxon>
        <taxon>Solanaceae</taxon>
        <taxon>Solanoideae</taxon>
        <taxon>Solaneae</taxon>
        <taxon>Solanum</taxon>
    </lineage>
</organism>
<dbReference type="EMBL" id="JBANQN010000002">
    <property type="protein sequence ID" value="KAK6796214.1"/>
    <property type="molecule type" value="Genomic_DNA"/>
</dbReference>
<gene>
    <name evidence="2" type="ORF">RDI58_003915</name>
</gene>
<reference evidence="2 3" key="1">
    <citation type="submission" date="2024-02" db="EMBL/GenBank/DDBJ databases">
        <title>de novo genome assembly of Solanum bulbocastanum strain 11H21.</title>
        <authorList>
            <person name="Hosaka A.J."/>
        </authorList>
    </citation>
    <scope>NUCLEOTIDE SEQUENCE [LARGE SCALE GENOMIC DNA]</scope>
    <source>
        <tissue evidence="2">Young leaves</tissue>
    </source>
</reference>
<protein>
    <submittedName>
        <fullName evidence="2">Uncharacterized protein</fullName>
    </submittedName>
</protein>
<proteinExistence type="predicted"/>
<accession>A0AAN8U063</accession>
<comment type="caution">
    <text evidence="2">The sequence shown here is derived from an EMBL/GenBank/DDBJ whole genome shotgun (WGS) entry which is preliminary data.</text>
</comment>
<keyword evidence="3" id="KW-1185">Reference proteome</keyword>
<evidence type="ECO:0000313" key="2">
    <source>
        <dbReference type="EMBL" id="KAK6796214.1"/>
    </source>
</evidence>
<name>A0AAN8U063_SOLBU</name>
<sequence>MVKLSSHPYNTRSKGKKKMTHKDGNESDNNEVQNQRCHKKQCQPKRFGLYDNAFNVDGTSTVRPLSIPMASNPFFVPIVPTNSVPQPIMEPKFNNDPPPKVQYDRDYTLEVTFKIPDSYPYTYQYSSPVALVEAENTVKNEEHEEMARKMKSLEHSVRDMQGLGGHKRVSFNDLCIFSNVYLSIDFKAPKFEKYDRHGVTVVHLKRYCNQLRGAGSGEELLMAYFGESLMETASE</sequence>
<dbReference type="AlphaFoldDB" id="A0AAN8U063"/>
<feature type="region of interest" description="Disordered" evidence="1">
    <location>
        <begin position="1"/>
        <end position="39"/>
    </location>
</feature>